<dbReference type="GO" id="GO:0000026">
    <property type="term" value="F:alpha-1,2-mannosyltransferase activity"/>
    <property type="evidence" value="ECO:0000318"/>
    <property type="project" value="GO_Central"/>
</dbReference>
<evidence type="ECO:0000256" key="8">
    <source>
        <dbReference type="ARBA" id="ARBA00023034"/>
    </source>
</evidence>
<dbReference type="OMA" id="YWHPGNT"/>
<organism evidence="12 13">
    <name type="scientific">Phytophthora ramorum</name>
    <name type="common">Sudden oak death agent</name>
    <dbReference type="NCBI Taxonomy" id="164328"/>
    <lineage>
        <taxon>Eukaryota</taxon>
        <taxon>Sar</taxon>
        <taxon>Stramenopiles</taxon>
        <taxon>Oomycota</taxon>
        <taxon>Peronosporomycetes</taxon>
        <taxon>Peronosporales</taxon>
        <taxon>Peronosporaceae</taxon>
        <taxon>Phytophthora</taxon>
    </lineage>
</organism>
<dbReference type="InParanoid" id="H3GDJ3"/>
<dbReference type="SUPFAM" id="SSF53448">
    <property type="entry name" value="Nucleotide-diphospho-sugar transferases"/>
    <property type="match status" value="1"/>
</dbReference>
<dbReference type="EMBL" id="DS566001">
    <property type="status" value="NOT_ANNOTATED_CDS"/>
    <property type="molecule type" value="Genomic_DNA"/>
</dbReference>
<comment type="similarity">
    <text evidence="3">Belongs to the MNN1/MNT family.</text>
</comment>
<feature type="compositionally biased region" description="Polar residues" evidence="11">
    <location>
        <begin position="303"/>
        <end position="322"/>
    </location>
</feature>
<evidence type="ECO:0000256" key="11">
    <source>
        <dbReference type="SAM" id="MobiDB-lite"/>
    </source>
</evidence>
<comment type="subcellular location">
    <subcellularLocation>
        <location evidence="10">Endomembrane system</location>
        <topology evidence="10">Single-pass membrane protein</topology>
    </subcellularLocation>
    <subcellularLocation>
        <location evidence="1">Golgi apparatus membrane</location>
    </subcellularLocation>
    <subcellularLocation>
        <location evidence="2">Membrane</location>
        <topology evidence="2">Single-pass type II membrane protein</topology>
    </subcellularLocation>
</comment>
<evidence type="ECO:0000256" key="1">
    <source>
        <dbReference type="ARBA" id="ARBA00004394"/>
    </source>
</evidence>
<dbReference type="Gene3D" id="3.90.550.10">
    <property type="entry name" value="Spore Coat Polysaccharide Biosynthesis Protein SpsA, Chain A"/>
    <property type="match status" value="1"/>
</dbReference>
<dbReference type="PANTHER" id="PTHR31646">
    <property type="entry name" value="ALPHA-1,2-MANNOSYLTRANSFERASE MNN2"/>
    <property type="match status" value="1"/>
</dbReference>
<dbReference type="InterPro" id="IPR029044">
    <property type="entry name" value="Nucleotide-diphossugar_trans"/>
</dbReference>
<sequence>MKRTCTRGKQAAIFQCSDAPGFANFHVEAEYAVDKVLAPEFALPNVNSSQGYPRQGIAMVVYPQLVASAYATIRALREVLNCQLPIEIWFRPDEMRKSPEGLDPLKSLTSDGIVGNLTFEKIDDPRAVRFNAKIYAIYHSKFDQVLFLDADNVPVRDPSYLFETPEFVETGAVFWPDYWHPGNTIFFVNAKSLVWQLLGTDFVDMFEQESGQVLVDRQRHAAPLELVRFYAYHRPNYFNRLKLAWGDKDLFRFAWLKLGAPFHMIEAPPAVAGKMFGKSFCGMTMVQHDTTGEVLFLHRNQQKLSGKPSTDQVDGSQKPSADTEQDVYPDPVMWTHLLSFRNTSARSEYVIQGHWENQFSNHRRCFGRRMLRSNPHFYLREFTEFSFAGLETDLRKFAMEAVTPSGKNKGEPQT</sequence>
<keyword evidence="13" id="KW-1185">Reference proteome</keyword>
<keyword evidence="8" id="KW-0333">Golgi apparatus</keyword>
<evidence type="ECO:0000256" key="9">
    <source>
        <dbReference type="ARBA" id="ARBA00023136"/>
    </source>
</evidence>
<dbReference type="Pfam" id="PF11051">
    <property type="entry name" value="Mannosyl_trans3"/>
    <property type="match status" value="1"/>
</dbReference>
<evidence type="ECO:0000313" key="12">
    <source>
        <dbReference type="EnsemblProtists" id="Phyra73628"/>
    </source>
</evidence>
<keyword evidence="7" id="KW-1133">Transmembrane helix</keyword>
<reference evidence="13" key="1">
    <citation type="journal article" date="2006" name="Science">
        <title>Phytophthora genome sequences uncover evolutionary origins and mechanisms of pathogenesis.</title>
        <authorList>
            <person name="Tyler B.M."/>
            <person name="Tripathy S."/>
            <person name="Zhang X."/>
            <person name="Dehal P."/>
            <person name="Jiang R.H."/>
            <person name="Aerts A."/>
            <person name="Arredondo F.D."/>
            <person name="Baxter L."/>
            <person name="Bensasson D."/>
            <person name="Beynon J.L."/>
            <person name="Chapman J."/>
            <person name="Damasceno C.M."/>
            <person name="Dorrance A.E."/>
            <person name="Dou D."/>
            <person name="Dickerman A.W."/>
            <person name="Dubchak I.L."/>
            <person name="Garbelotto M."/>
            <person name="Gijzen M."/>
            <person name="Gordon S.G."/>
            <person name="Govers F."/>
            <person name="Grunwald N.J."/>
            <person name="Huang W."/>
            <person name="Ivors K.L."/>
            <person name="Jones R.W."/>
            <person name="Kamoun S."/>
            <person name="Krampis K."/>
            <person name="Lamour K.H."/>
            <person name="Lee M.K."/>
            <person name="McDonald W.H."/>
            <person name="Medina M."/>
            <person name="Meijer H.J."/>
            <person name="Nordberg E.K."/>
            <person name="Maclean D.J."/>
            <person name="Ospina-Giraldo M.D."/>
            <person name="Morris P.F."/>
            <person name="Phuntumart V."/>
            <person name="Putnam N.H."/>
            <person name="Rash S."/>
            <person name="Rose J.K."/>
            <person name="Sakihama Y."/>
            <person name="Salamov A.A."/>
            <person name="Savidor A."/>
            <person name="Scheuring C.F."/>
            <person name="Smith B.M."/>
            <person name="Sobral B.W."/>
            <person name="Terry A."/>
            <person name="Torto-Alalibo T.A."/>
            <person name="Win J."/>
            <person name="Xu Z."/>
            <person name="Zhang H."/>
            <person name="Grigoriev I.V."/>
            <person name="Rokhsar D.S."/>
            <person name="Boore J.L."/>
        </authorList>
    </citation>
    <scope>NUCLEOTIDE SEQUENCE [LARGE SCALE GENOMIC DNA]</scope>
    <source>
        <strain evidence="13">Pr102</strain>
    </source>
</reference>
<dbReference type="EnsemblProtists" id="Phyra73628">
    <property type="protein sequence ID" value="Phyra73628"/>
    <property type="gene ID" value="Phyra73628"/>
</dbReference>
<reference evidence="12" key="2">
    <citation type="submission" date="2015-06" db="UniProtKB">
        <authorList>
            <consortium name="EnsemblProtists"/>
        </authorList>
    </citation>
    <scope>IDENTIFICATION</scope>
    <source>
        <strain evidence="12">Pr102</strain>
    </source>
</reference>
<evidence type="ECO:0000256" key="3">
    <source>
        <dbReference type="ARBA" id="ARBA00009105"/>
    </source>
</evidence>
<dbReference type="VEuPathDB" id="FungiDB:KRP23_12047"/>
<keyword evidence="4" id="KW-0808">Transferase</keyword>
<evidence type="ECO:0000256" key="10">
    <source>
        <dbReference type="ARBA" id="ARBA00037847"/>
    </source>
</evidence>
<dbReference type="HOGENOM" id="CLU_018120_0_1_1"/>
<evidence type="ECO:0000256" key="7">
    <source>
        <dbReference type="ARBA" id="ARBA00022989"/>
    </source>
</evidence>
<evidence type="ECO:0000256" key="2">
    <source>
        <dbReference type="ARBA" id="ARBA00004606"/>
    </source>
</evidence>
<feature type="region of interest" description="Disordered" evidence="11">
    <location>
        <begin position="303"/>
        <end position="327"/>
    </location>
</feature>
<keyword evidence="6" id="KW-0735">Signal-anchor</keyword>
<evidence type="ECO:0000256" key="6">
    <source>
        <dbReference type="ARBA" id="ARBA00022968"/>
    </source>
</evidence>
<dbReference type="GO" id="GO:0046354">
    <property type="term" value="P:mannan biosynthetic process"/>
    <property type="evidence" value="ECO:0000318"/>
    <property type="project" value="GO_Central"/>
</dbReference>
<dbReference type="InterPro" id="IPR022751">
    <property type="entry name" value="Alpha_mannosyltransferase"/>
</dbReference>
<evidence type="ECO:0000256" key="4">
    <source>
        <dbReference type="ARBA" id="ARBA00022679"/>
    </source>
</evidence>
<dbReference type="AlphaFoldDB" id="H3GDJ3"/>
<evidence type="ECO:0000313" key="13">
    <source>
        <dbReference type="Proteomes" id="UP000005238"/>
    </source>
</evidence>
<keyword evidence="9" id="KW-0472">Membrane</keyword>
<accession>H3GDJ3</accession>
<dbReference type="VEuPathDB" id="FungiDB:KRP22_2312"/>
<dbReference type="GO" id="GO:0005794">
    <property type="term" value="C:Golgi apparatus"/>
    <property type="evidence" value="ECO:0000318"/>
    <property type="project" value="GO_Central"/>
</dbReference>
<dbReference type="eggNOG" id="ENOG502S8HP">
    <property type="taxonomic scope" value="Eukaryota"/>
</dbReference>
<evidence type="ECO:0008006" key="14">
    <source>
        <dbReference type="Google" id="ProtNLM"/>
    </source>
</evidence>
<dbReference type="STRING" id="164328.H3GDJ3"/>
<evidence type="ECO:0000256" key="5">
    <source>
        <dbReference type="ARBA" id="ARBA00022692"/>
    </source>
</evidence>
<dbReference type="GO" id="GO:0000139">
    <property type="term" value="C:Golgi membrane"/>
    <property type="evidence" value="ECO:0007669"/>
    <property type="project" value="UniProtKB-SubCell"/>
</dbReference>
<protein>
    <recommendedName>
        <fullName evidence="14">Nucleotide-diphospho-sugar transferase domain-containing protein</fullName>
    </recommendedName>
</protein>
<dbReference type="Proteomes" id="UP000005238">
    <property type="component" value="Unassembled WGS sequence"/>
</dbReference>
<dbReference type="PANTHER" id="PTHR31646:SF1">
    <property type="entry name" value="ALPHA-1,2-MANNOSYLTRANSFERASE MNN2"/>
    <property type="match status" value="1"/>
</dbReference>
<proteinExistence type="inferred from homology"/>
<keyword evidence="5" id="KW-0812">Transmembrane</keyword>
<name>H3GDJ3_PHYRM</name>
<dbReference type="FunFam" id="3.90.550.10:FF:000432">
    <property type="entry name" value="Uncharacterized protein"/>
    <property type="match status" value="1"/>
</dbReference>